<dbReference type="InterPro" id="IPR009053">
    <property type="entry name" value="Prefoldin"/>
</dbReference>
<keyword evidence="2" id="KW-0812">Transmembrane</keyword>
<comment type="caution">
    <text evidence="3">The sequence shown here is derived from an EMBL/GenBank/DDBJ whole genome shotgun (WGS) entry which is preliminary data.</text>
</comment>
<dbReference type="Proteomes" id="UP001470230">
    <property type="component" value="Unassembled WGS sequence"/>
</dbReference>
<dbReference type="Gene3D" id="1.10.287.370">
    <property type="match status" value="1"/>
</dbReference>
<keyword evidence="4" id="KW-1185">Reference proteome</keyword>
<keyword evidence="2" id="KW-1133">Transmembrane helix</keyword>
<evidence type="ECO:0000256" key="2">
    <source>
        <dbReference type="SAM" id="Phobius"/>
    </source>
</evidence>
<protein>
    <submittedName>
        <fullName evidence="3">Uncharacterized protein</fullName>
    </submittedName>
</protein>
<dbReference type="EMBL" id="JAPFFF010000001">
    <property type="protein sequence ID" value="KAK8900535.1"/>
    <property type="molecule type" value="Genomic_DNA"/>
</dbReference>
<accession>A0ABR2LAZ8</accession>
<feature type="coiled-coil region" evidence="1">
    <location>
        <begin position="77"/>
        <end position="114"/>
    </location>
</feature>
<evidence type="ECO:0000313" key="3">
    <source>
        <dbReference type="EMBL" id="KAK8900535.1"/>
    </source>
</evidence>
<organism evidence="3 4">
    <name type="scientific">Tritrichomonas musculus</name>
    <dbReference type="NCBI Taxonomy" id="1915356"/>
    <lineage>
        <taxon>Eukaryota</taxon>
        <taxon>Metamonada</taxon>
        <taxon>Parabasalia</taxon>
        <taxon>Tritrichomonadida</taxon>
        <taxon>Tritrichomonadidae</taxon>
        <taxon>Tritrichomonas</taxon>
    </lineage>
</organism>
<feature type="transmembrane region" description="Helical" evidence="2">
    <location>
        <begin position="144"/>
        <end position="165"/>
    </location>
</feature>
<proteinExistence type="predicted"/>
<reference evidence="3 4" key="1">
    <citation type="submission" date="2024-04" db="EMBL/GenBank/DDBJ databases">
        <title>Tritrichomonas musculus Genome.</title>
        <authorList>
            <person name="Alves-Ferreira E."/>
            <person name="Grigg M."/>
            <person name="Lorenzi H."/>
            <person name="Galac M."/>
        </authorList>
    </citation>
    <scope>NUCLEOTIDE SEQUENCE [LARGE SCALE GENOMIC DNA]</scope>
    <source>
        <strain evidence="3 4">EAF2021</strain>
    </source>
</reference>
<evidence type="ECO:0000256" key="1">
    <source>
        <dbReference type="SAM" id="Coils"/>
    </source>
</evidence>
<keyword evidence="2" id="KW-0472">Membrane</keyword>
<sequence length="186" mass="22025">MIEVSEDELEAVRNWNCGMLIKKKQRALLCRSFYAWKTSFLNIISYKCVKIQNEIEQKSSVVKKLSFTSHVDSNQSISQLQSSNQQLQKELESLQKKQQELEKATNKIRDTLRTLQSPAAGSSSRTYYGDVKKNVLTSKKYNHFYFFQSFISYFTFLFIEIYNIYYIRFTANFYRNGTKFTTIRKK</sequence>
<gene>
    <name evidence="3" type="ORF">M9Y10_002862</name>
</gene>
<keyword evidence="1" id="KW-0175">Coiled coil</keyword>
<evidence type="ECO:0000313" key="4">
    <source>
        <dbReference type="Proteomes" id="UP001470230"/>
    </source>
</evidence>
<name>A0ABR2LAZ8_9EUKA</name>